<evidence type="ECO:0000313" key="2">
    <source>
        <dbReference type="Proteomes" id="UP001165121"/>
    </source>
</evidence>
<dbReference type="Proteomes" id="UP001165121">
    <property type="component" value="Unassembled WGS sequence"/>
</dbReference>
<dbReference type="AlphaFoldDB" id="A0A9W7CWW3"/>
<organism evidence="1 2">
    <name type="scientific">Phytophthora fragariaefolia</name>
    <dbReference type="NCBI Taxonomy" id="1490495"/>
    <lineage>
        <taxon>Eukaryota</taxon>
        <taxon>Sar</taxon>
        <taxon>Stramenopiles</taxon>
        <taxon>Oomycota</taxon>
        <taxon>Peronosporomycetes</taxon>
        <taxon>Peronosporales</taxon>
        <taxon>Peronosporaceae</taxon>
        <taxon>Phytophthora</taxon>
    </lineage>
</organism>
<evidence type="ECO:0000313" key="1">
    <source>
        <dbReference type="EMBL" id="GMF45448.1"/>
    </source>
</evidence>
<proteinExistence type="predicted"/>
<sequence>MNERIKIQDEKTATVKTENAANAFNTDRESRQCTYCCQEGASTCHGVPVDTGTTFTQRHFKHSRDYGTSDYGTSVYATVSHGYKIVGTRWESTWQPLIGSGDSVSS</sequence>
<name>A0A9W7CWW3_9STRA</name>
<dbReference type="EMBL" id="BSXT01001818">
    <property type="protein sequence ID" value="GMF45448.1"/>
    <property type="molecule type" value="Genomic_DNA"/>
</dbReference>
<keyword evidence="2" id="KW-1185">Reference proteome</keyword>
<protein>
    <submittedName>
        <fullName evidence="1">Unnamed protein product</fullName>
    </submittedName>
</protein>
<reference evidence="1" key="1">
    <citation type="submission" date="2023-04" db="EMBL/GenBank/DDBJ databases">
        <title>Phytophthora fragariaefolia NBRC 109709.</title>
        <authorList>
            <person name="Ichikawa N."/>
            <person name="Sato H."/>
            <person name="Tonouchi N."/>
        </authorList>
    </citation>
    <scope>NUCLEOTIDE SEQUENCE</scope>
    <source>
        <strain evidence="1">NBRC 109709</strain>
    </source>
</reference>
<gene>
    <name evidence="1" type="ORF">Pfra01_001627600</name>
</gene>
<dbReference type="OrthoDB" id="121181at2759"/>
<comment type="caution">
    <text evidence="1">The sequence shown here is derived from an EMBL/GenBank/DDBJ whole genome shotgun (WGS) entry which is preliminary data.</text>
</comment>
<accession>A0A9W7CWW3</accession>